<dbReference type="SUPFAM" id="SSF57184">
    <property type="entry name" value="Growth factor receptor domain"/>
    <property type="match status" value="1"/>
</dbReference>
<dbReference type="PROSITE" id="PS00010">
    <property type="entry name" value="ASX_HYDROXYL"/>
    <property type="match status" value="2"/>
</dbReference>
<feature type="domain" description="EGF-like" evidence="6">
    <location>
        <begin position="52"/>
        <end position="94"/>
    </location>
</feature>
<sequence>MAITCELAFNVDECSKGERNFCDKLASCTNTVGSYSCTCPKGYYGSGFYCHDKDECRRRSDNKCHSRAKCTNTPGSYTCSCLSGYTGDGVKSCSRKR</sequence>
<keyword evidence="1 5" id="KW-0245">EGF-like domain</keyword>
<dbReference type="EMBL" id="JH816093">
    <property type="protein sequence ID" value="EKC23514.1"/>
    <property type="molecule type" value="Genomic_DNA"/>
</dbReference>
<dbReference type="Gene3D" id="2.10.25.10">
    <property type="entry name" value="Laminin"/>
    <property type="match status" value="2"/>
</dbReference>
<accession>K1PWV2</accession>
<dbReference type="HOGENOM" id="CLU_004826_10_2_1"/>
<organism evidence="7">
    <name type="scientific">Magallana gigas</name>
    <name type="common">Pacific oyster</name>
    <name type="synonym">Crassostrea gigas</name>
    <dbReference type="NCBI Taxonomy" id="29159"/>
    <lineage>
        <taxon>Eukaryota</taxon>
        <taxon>Metazoa</taxon>
        <taxon>Spiralia</taxon>
        <taxon>Lophotrochozoa</taxon>
        <taxon>Mollusca</taxon>
        <taxon>Bivalvia</taxon>
        <taxon>Autobranchia</taxon>
        <taxon>Pteriomorphia</taxon>
        <taxon>Ostreida</taxon>
        <taxon>Ostreoidea</taxon>
        <taxon>Ostreidae</taxon>
        <taxon>Magallana</taxon>
    </lineage>
</organism>
<dbReference type="InParanoid" id="K1PWV2"/>
<dbReference type="SMART" id="SM00179">
    <property type="entry name" value="EGF_CA"/>
    <property type="match status" value="2"/>
</dbReference>
<dbReference type="InterPro" id="IPR009030">
    <property type="entry name" value="Growth_fac_rcpt_cys_sf"/>
</dbReference>
<evidence type="ECO:0000313" key="7">
    <source>
        <dbReference type="EMBL" id="EKC23514.1"/>
    </source>
</evidence>
<dbReference type="InterPro" id="IPR024731">
    <property type="entry name" value="NELL2-like_EGF"/>
</dbReference>
<comment type="caution">
    <text evidence="5">Lacks conserved residue(s) required for the propagation of feature annotation.</text>
</comment>
<dbReference type="InterPro" id="IPR018097">
    <property type="entry name" value="EGF_Ca-bd_CS"/>
</dbReference>
<evidence type="ECO:0000256" key="2">
    <source>
        <dbReference type="ARBA" id="ARBA00022729"/>
    </source>
</evidence>
<name>K1PWV2_MAGGI</name>
<evidence type="ECO:0000256" key="4">
    <source>
        <dbReference type="ARBA" id="ARBA00023157"/>
    </source>
</evidence>
<keyword evidence="2" id="KW-0732">Signal</keyword>
<dbReference type="FunFam" id="2.10.25.10:FF:000038">
    <property type="entry name" value="Fibrillin 2"/>
    <property type="match status" value="2"/>
</dbReference>
<dbReference type="PANTHER" id="PTHR24039:SF58">
    <property type="entry name" value="EGF-LIKE DOMAIN-CONTAINING PROTEIN"/>
    <property type="match status" value="1"/>
</dbReference>
<dbReference type="GO" id="GO:0005509">
    <property type="term" value="F:calcium ion binding"/>
    <property type="evidence" value="ECO:0007669"/>
    <property type="project" value="InterPro"/>
</dbReference>
<dbReference type="InterPro" id="IPR000742">
    <property type="entry name" value="EGF"/>
</dbReference>
<dbReference type="Pfam" id="PF12947">
    <property type="entry name" value="EGF_3"/>
    <property type="match status" value="2"/>
</dbReference>
<evidence type="ECO:0000256" key="5">
    <source>
        <dbReference type="PROSITE-ProRule" id="PRU00076"/>
    </source>
</evidence>
<dbReference type="InterPro" id="IPR001881">
    <property type="entry name" value="EGF-like_Ca-bd_dom"/>
</dbReference>
<keyword evidence="4" id="KW-1015">Disulfide bond</keyword>
<dbReference type="CDD" id="cd00054">
    <property type="entry name" value="EGF_CA"/>
    <property type="match status" value="2"/>
</dbReference>
<evidence type="ECO:0000259" key="6">
    <source>
        <dbReference type="PROSITE" id="PS50026"/>
    </source>
</evidence>
<evidence type="ECO:0000256" key="1">
    <source>
        <dbReference type="ARBA" id="ARBA00022536"/>
    </source>
</evidence>
<reference evidence="7" key="1">
    <citation type="journal article" date="2012" name="Nature">
        <title>The oyster genome reveals stress adaptation and complexity of shell formation.</title>
        <authorList>
            <person name="Zhang G."/>
            <person name="Fang X."/>
            <person name="Guo X."/>
            <person name="Li L."/>
            <person name="Luo R."/>
            <person name="Xu F."/>
            <person name="Yang P."/>
            <person name="Zhang L."/>
            <person name="Wang X."/>
            <person name="Qi H."/>
            <person name="Xiong Z."/>
            <person name="Que H."/>
            <person name="Xie Y."/>
            <person name="Holland P.W."/>
            <person name="Paps J."/>
            <person name="Zhu Y."/>
            <person name="Wu F."/>
            <person name="Chen Y."/>
            <person name="Wang J."/>
            <person name="Peng C."/>
            <person name="Meng J."/>
            <person name="Yang L."/>
            <person name="Liu J."/>
            <person name="Wen B."/>
            <person name="Zhang N."/>
            <person name="Huang Z."/>
            <person name="Zhu Q."/>
            <person name="Feng Y."/>
            <person name="Mount A."/>
            <person name="Hedgecock D."/>
            <person name="Xu Z."/>
            <person name="Liu Y."/>
            <person name="Domazet-Loso T."/>
            <person name="Du Y."/>
            <person name="Sun X."/>
            <person name="Zhang S."/>
            <person name="Liu B."/>
            <person name="Cheng P."/>
            <person name="Jiang X."/>
            <person name="Li J."/>
            <person name="Fan D."/>
            <person name="Wang W."/>
            <person name="Fu W."/>
            <person name="Wang T."/>
            <person name="Wang B."/>
            <person name="Zhang J."/>
            <person name="Peng Z."/>
            <person name="Li Y."/>
            <person name="Li N."/>
            <person name="Wang J."/>
            <person name="Chen M."/>
            <person name="He Y."/>
            <person name="Tan F."/>
            <person name="Song X."/>
            <person name="Zheng Q."/>
            <person name="Huang R."/>
            <person name="Yang H."/>
            <person name="Du X."/>
            <person name="Chen L."/>
            <person name="Yang M."/>
            <person name="Gaffney P.M."/>
            <person name="Wang S."/>
            <person name="Luo L."/>
            <person name="She Z."/>
            <person name="Ming Y."/>
            <person name="Huang W."/>
            <person name="Zhang S."/>
            <person name="Huang B."/>
            <person name="Zhang Y."/>
            <person name="Qu T."/>
            <person name="Ni P."/>
            <person name="Miao G."/>
            <person name="Wang J."/>
            <person name="Wang Q."/>
            <person name="Steinberg C.E."/>
            <person name="Wang H."/>
            <person name="Li N."/>
            <person name="Qian L."/>
            <person name="Zhang G."/>
            <person name="Li Y."/>
            <person name="Yang H."/>
            <person name="Liu X."/>
            <person name="Wang J."/>
            <person name="Yin Y."/>
            <person name="Wang J."/>
        </authorList>
    </citation>
    <scope>NUCLEOTIDE SEQUENCE [LARGE SCALE GENOMIC DNA]</scope>
    <source>
        <strain evidence="7">05x7-T-G4-1.051#20</strain>
    </source>
</reference>
<dbReference type="SMART" id="SM00181">
    <property type="entry name" value="EGF"/>
    <property type="match status" value="2"/>
</dbReference>
<feature type="domain" description="EGF-like" evidence="6">
    <location>
        <begin position="10"/>
        <end position="51"/>
    </location>
</feature>
<gene>
    <name evidence="7" type="ORF">CGI_10006133</name>
</gene>
<dbReference type="PROSITE" id="PS01187">
    <property type="entry name" value="EGF_CA"/>
    <property type="match status" value="1"/>
</dbReference>
<dbReference type="PANTHER" id="PTHR24039">
    <property type="entry name" value="FIBRILLIN-RELATED"/>
    <property type="match status" value="1"/>
</dbReference>
<proteinExistence type="predicted"/>
<dbReference type="AlphaFoldDB" id="K1PWV2"/>
<dbReference type="PROSITE" id="PS01186">
    <property type="entry name" value="EGF_2"/>
    <property type="match status" value="2"/>
</dbReference>
<dbReference type="PROSITE" id="PS50026">
    <property type="entry name" value="EGF_3"/>
    <property type="match status" value="2"/>
</dbReference>
<protein>
    <submittedName>
        <fullName evidence="7">Fibrillin-3</fullName>
    </submittedName>
</protein>
<evidence type="ECO:0000256" key="3">
    <source>
        <dbReference type="ARBA" id="ARBA00022737"/>
    </source>
</evidence>
<dbReference type="InterPro" id="IPR000152">
    <property type="entry name" value="EGF-type_Asp/Asn_hydroxyl_site"/>
</dbReference>
<keyword evidence="3" id="KW-0677">Repeat</keyword>